<feature type="region of interest" description="Disordered" evidence="1">
    <location>
        <begin position="105"/>
        <end position="164"/>
    </location>
</feature>
<keyword evidence="3" id="KW-1185">Reference proteome</keyword>
<protein>
    <submittedName>
        <fullName evidence="2">Uncharacterized protein</fullName>
    </submittedName>
</protein>
<feature type="region of interest" description="Disordered" evidence="1">
    <location>
        <begin position="29"/>
        <end position="93"/>
    </location>
</feature>
<evidence type="ECO:0000313" key="3">
    <source>
        <dbReference type="Proteomes" id="UP000315295"/>
    </source>
</evidence>
<evidence type="ECO:0000256" key="1">
    <source>
        <dbReference type="SAM" id="MobiDB-lite"/>
    </source>
</evidence>
<name>A0A540M709_MALBA</name>
<comment type="caution">
    <text evidence="2">The sequence shown here is derived from an EMBL/GenBank/DDBJ whole genome shotgun (WGS) entry which is preliminary data.</text>
</comment>
<proteinExistence type="predicted"/>
<organism evidence="2 3">
    <name type="scientific">Malus baccata</name>
    <name type="common">Siberian crab apple</name>
    <name type="synonym">Pyrus baccata</name>
    <dbReference type="NCBI Taxonomy" id="106549"/>
    <lineage>
        <taxon>Eukaryota</taxon>
        <taxon>Viridiplantae</taxon>
        <taxon>Streptophyta</taxon>
        <taxon>Embryophyta</taxon>
        <taxon>Tracheophyta</taxon>
        <taxon>Spermatophyta</taxon>
        <taxon>Magnoliopsida</taxon>
        <taxon>eudicotyledons</taxon>
        <taxon>Gunneridae</taxon>
        <taxon>Pentapetalae</taxon>
        <taxon>rosids</taxon>
        <taxon>fabids</taxon>
        <taxon>Rosales</taxon>
        <taxon>Rosaceae</taxon>
        <taxon>Amygdaloideae</taxon>
        <taxon>Maleae</taxon>
        <taxon>Malus</taxon>
    </lineage>
</organism>
<evidence type="ECO:0000313" key="2">
    <source>
        <dbReference type="EMBL" id="TQD94302.1"/>
    </source>
</evidence>
<sequence>MEDLFTTGSENVYYPCPLLDMWMKSVRTPHKSPAGWTSSPLPQGPLSPIRPERQNYDDPMGYPFEDFHSGGGSQSSIDKQRPSSGVTKGKNEPASVLMEGLTANLKDNGLGGNDTNPMAVPGNSDDVRSIPSSASGQGIPSEGNSGRPVNRSGRKRPHSASGGNIRLEPLLEMSHPDVHFKLLSSPEQVPAFDQALPAAPSPSTRVLFCADHPYLVGTARGDAVWKRLQECMHACGFDTISNILADVENLLKWLQNCMHASGFDIISNILANAENLVKVNQLVFYVHFN</sequence>
<feature type="compositionally biased region" description="Polar residues" evidence="1">
    <location>
        <begin position="130"/>
        <end position="144"/>
    </location>
</feature>
<dbReference type="AlphaFoldDB" id="A0A540M709"/>
<dbReference type="Proteomes" id="UP000315295">
    <property type="component" value="Unassembled WGS sequence"/>
</dbReference>
<gene>
    <name evidence="2" type="ORF">C1H46_020116</name>
</gene>
<reference evidence="2 3" key="1">
    <citation type="journal article" date="2019" name="G3 (Bethesda)">
        <title>Sequencing of a Wild Apple (Malus baccata) Genome Unravels the Differences Between Cultivated and Wild Apple Species Regarding Disease Resistance and Cold Tolerance.</title>
        <authorList>
            <person name="Chen X."/>
        </authorList>
    </citation>
    <scope>NUCLEOTIDE SEQUENCE [LARGE SCALE GENOMIC DNA]</scope>
    <source>
        <strain evidence="3">cv. Shandingzi</strain>
        <tissue evidence="2">Leaves</tissue>
    </source>
</reference>
<feature type="compositionally biased region" description="Polar residues" evidence="1">
    <location>
        <begin position="74"/>
        <end position="86"/>
    </location>
</feature>
<dbReference type="STRING" id="106549.A0A540M709"/>
<accession>A0A540M709</accession>
<dbReference type="EMBL" id="VIEB01000347">
    <property type="protein sequence ID" value="TQD94302.1"/>
    <property type="molecule type" value="Genomic_DNA"/>
</dbReference>